<evidence type="ECO:0000313" key="2">
    <source>
        <dbReference type="Proteomes" id="UP001162972"/>
    </source>
</evidence>
<name>A0AAD6PA13_9ROSI</name>
<keyword evidence="2" id="KW-1185">Reference proteome</keyword>
<dbReference type="EMBL" id="JAPFFJ010000008">
    <property type="protein sequence ID" value="KAJ6421615.1"/>
    <property type="molecule type" value="Genomic_DNA"/>
</dbReference>
<proteinExistence type="predicted"/>
<protein>
    <submittedName>
        <fullName evidence="1">Uncharacterized protein</fullName>
    </submittedName>
</protein>
<gene>
    <name evidence="1" type="ORF">OIU84_028898</name>
</gene>
<dbReference type="AlphaFoldDB" id="A0AAD6PA13"/>
<evidence type="ECO:0000313" key="1">
    <source>
        <dbReference type="EMBL" id="KAJ6421615.1"/>
    </source>
</evidence>
<organism evidence="1 2">
    <name type="scientific">Salix udensis</name>
    <dbReference type="NCBI Taxonomy" id="889485"/>
    <lineage>
        <taxon>Eukaryota</taxon>
        <taxon>Viridiplantae</taxon>
        <taxon>Streptophyta</taxon>
        <taxon>Embryophyta</taxon>
        <taxon>Tracheophyta</taxon>
        <taxon>Spermatophyta</taxon>
        <taxon>Magnoliopsida</taxon>
        <taxon>eudicotyledons</taxon>
        <taxon>Gunneridae</taxon>
        <taxon>Pentapetalae</taxon>
        <taxon>rosids</taxon>
        <taxon>fabids</taxon>
        <taxon>Malpighiales</taxon>
        <taxon>Salicaceae</taxon>
        <taxon>Saliceae</taxon>
        <taxon>Salix</taxon>
    </lineage>
</organism>
<reference evidence="1 2" key="1">
    <citation type="journal article" date="2023" name="Int. J. Mol. Sci.">
        <title>De Novo Assembly and Annotation of 11 Diverse Shrub Willow (Salix) Genomes Reveals Novel Gene Organization in Sex-Linked Regions.</title>
        <authorList>
            <person name="Hyden B."/>
            <person name="Feng K."/>
            <person name="Yates T.B."/>
            <person name="Jawdy S."/>
            <person name="Cereghino C."/>
            <person name="Smart L.B."/>
            <person name="Muchero W."/>
        </authorList>
    </citation>
    <scope>NUCLEOTIDE SEQUENCE [LARGE SCALE GENOMIC DNA]</scope>
    <source>
        <tissue evidence="1">Shoot tip</tissue>
    </source>
</reference>
<comment type="caution">
    <text evidence="1">The sequence shown here is derived from an EMBL/GenBank/DDBJ whole genome shotgun (WGS) entry which is preliminary data.</text>
</comment>
<accession>A0AAD6PA13</accession>
<sequence>MITEMTILMMMERRSITTAARTLMMMERRSITTAARTLMMSDQWTTPFTGRLFDDDCVNDGFRNGNADEYVNLEEGSGDSEEDAIPITRDDDVCHMAAADNNPKTWLHNPNMTRSSLMELHLQWG</sequence>
<dbReference type="Proteomes" id="UP001162972">
    <property type="component" value="Chromosome 17"/>
</dbReference>